<reference evidence="1" key="1">
    <citation type="submission" date="2021-05" db="EMBL/GenBank/DDBJ databases">
        <authorList>
            <person name="Alioto T."/>
            <person name="Alioto T."/>
            <person name="Gomez Garrido J."/>
        </authorList>
    </citation>
    <scope>NUCLEOTIDE SEQUENCE</scope>
</reference>
<dbReference type="EMBL" id="HBUF01177809">
    <property type="protein sequence ID" value="CAG6654450.1"/>
    <property type="molecule type" value="Transcribed_RNA"/>
</dbReference>
<organism evidence="1">
    <name type="scientific">Cacopsylla melanoneura</name>
    <dbReference type="NCBI Taxonomy" id="428564"/>
    <lineage>
        <taxon>Eukaryota</taxon>
        <taxon>Metazoa</taxon>
        <taxon>Ecdysozoa</taxon>
        <taxon>Arthropoda</taxon>
        <taxon>Hexapoda</taxon>
        <taxon>Insecta</taxon>
        <taxon>Pterygota</taxon>
        <taxon>Neoptera</taxon>
        <taxon>Paraneoptera</taxon>
        <taxon>Hemiptera</taxon>
        <taxon>Sternorrhyncha</taxon>
        <taxon>Psylloidea</taxon>
        <taxon>Psyllidae</taxon>
        <taxon>Psyllinae</taxon>
        <taxon>Cacopsylla</taxon>
    </lineage>
</organism>
<sequence length="113" mass="12779">MGNWDMDISSFVTFVVLTLLKRSTKMPRKMYSARTIIVKSWVLLMETYTALVCCPIISRASITLTIEVFEVSFQSVSSGHINQFLIIGLSQNIQSDNSLTIRKKHNSSVQSFV</sequence>
<protein>
    <submittedName>
        <fullName evidence="1">Uncharacterized protein</fullName>
    </submittedName>
</protein>
<evidence type="ECO:0000313" key="1">
    <source>
        <dbReference type="EMBL" id="CAG6654450.1"/>
    </source>
</evidence>
<dbReference type="AlphaFoldDB" id="A0A8D8RQZ2"/>
<accession>A0A8D8RQZ2</accession>
<proteinExistence type="predicted"/>
<name>A0A8D8RQZ2_9HEMI</name>